<proteinExistence type="predicted"/>
<comment type="caution">
    <text evidence="1">The sequence shown here is derived from an EMBL/GenBank/DDBJ whole genome shotgun (WGS) entry which is preliminary data.</text>
</comment>
<organism evidence="1 2">
    <name type="scientific">Kickxella alabastrina</name>
    <dbReference type="NCBI Taxonomy" id="61397"/>
    <lineage>
        <taxon>Eukaryota</taxon>
        <taxon>Fungi</taxon>
        <taxon>Fungi incertae sedis</taxon>
        <taxon>Zoopagomycota</taxon>
        <taxon>Kickxellomycotina</taxon>
        <taxon>Kickxellomycetes</taxon>
        <taxon>Kickxellales</taxon>
        <taxon>Kickxellaceae</taxon>
        <taxon>Kickxella</taxon>
    </lineage>
</organism>
<evidence type="ECO:0000313" key="2">
    <source>
        <dbReference type="Proteomes" id="UP001150581"/>
    </source>
</evidence>
<name>A0ACC1I970_9FUNG</name>
<reference evidence="1" key="1">
    <citation type="submission" date="2022-07" db="EMBL/GenBank/DDBJ databases">
        <title>Phylogenomic reconstructions and comparative analyses of Kickxellomycotina fungi.</title>
        <authorList>
            <person name="Reynolds N.K."/>
            <person name="Stajich J.E."/>
            <person name="Barry K."/>
            <person name="Grigoriev I.V."/>
            <person name="Crous P."/>
            <person name="Smith M.E."/>
        </authorList>
    </citation>
    <scope>NUCLEOTIDE SEQUENCE</scope>
    <source>
        <strain evidence="1">Benny 63K</strain>
    </source>
</reference>
<evidence type="ECO:0000313" key="1">
    <source>
        <dbReference type="EMBL" id="KAJ1890310.1"/>
    </source>
</evidence>
<sequence length="414" mass="45660">MPPGFKLSEYLEGYPSEVKVKRAIYIGERSKPLAAESYAIALSELRDSTRNVTLYDELHQRLRQLGQAPERDAIWAEKTRNENVCMREDLRTAVARAVAQGQKREAMRGQKELAQHLMACGAWAEATRAWHDAREYCTSVEEQAQLHLEAAQIAALEERWVQVGSFAQRAQLALAKGTAAAAQQQQAIDLLQLQASVGEGRWLTVVAAVGGAGAGVDALLAEGRCPVAARDLALYGTLAGLVALSRDDIKRRLIGGAEFSRLFDHMPECLRLLQSFYASRYTECLGLLDGMLAVAGLDPLLGRHVAQLHAAIRENTVVLYTQPFVSSSLETMARALRFESRAALEATLARLIERKLISARIDGTKGFLVKCVPSARDTALESVERMYATFSLQAELMLSRVQFLEEECVLSKRS</sequence>
<keyword evidence="2" id="KW-1185">Reference proteome</keyword>
<gene>
    <name evidence="1" type="primary">GPS1_2</name>
    <name evidence="1" type="ORF">LPJ66_007559</name>
</gene>
<dbReference type="EMBL" id="JANBPG010001366">
    <property type="protein sequence ID" value="KAJ1890310.1"/>
    <property type="molecule type" value="Genomic_DNA"/>
</dbReference>
<protein>
    <submittedName>
        <fullName evidence="1">Cop9 signalosome complex subunit</fullName>
    </submittedName>
</protein>
<accession>A0ACC1I970</accession>
<dbReference type="Proteomes" id="UP001150581">
    <property type="component" value="Unassembled WGS sequence"/>
</dbReference>